<reference evidence="2 3" key="1">
    <citation type="submission" date="2020-02" db="EMBL/GenBank/DDBJ databases">
        <title>Bacillus aquiflavi sp. nov., isolated from yellow water of strong flavor Chinese baijiu in Yibin region of China.</title>
        <authorList>
            <person name="Xie J."/>
        </authorList>
    </citation>
    <scope>NUCLEOTIDE SEQUENCE [LARGE SCALE GENOMIC DNA]</scope>
    <source>
        <strain evidence="2 3">3H-10</strain>
    </source>
</reference>
<evidence type="ECO:0000313" key="1">
    <source>
        <dbReference type="EMBL" id="MBA4537807.1"/>
    </source>
</evidence>
<dbReference type="AlphaFoldDB" id="A0A6B3W264"/>
<comment type="caution">
    <text evidence="2">The sequence shown here is derived from an EMBL/GenBank/DDBJ whole genome shotgun (WGS) entry which is preliminary data.</text>
</comment>
<sequence>MDTIKFKTRQTKEGPIVDIYINERNIIDILIEVESSFALREGKQHIAGDYSGLWPEIVYLPSKHMLGKPVEELDFYNGKSAILRCKCGITECWPFVVNIYLDKDTVTWSDFEQPHRGKNSAGGHWEYEQLNPFIFDRKQYEEALKHRLL</sequence>
<dbReference type="EMBL" id="JACEIO010000028">
    <property type="protein sequence ID" value="MBA4537807.1"/>
    <property type="molecule type" value="Genomic_DNA"/>
</dbReference>
<evidence type="ECO:0000313" key="3">
    <source>
        <dbReference type="Proteomes" id="UP000472971"/>
    </source>
</evidence>
<dbReference type="Proteomes" id="UP000570010">
    <property type="component" value="Unassembled WGS sequence"/>
</dbReference>
<dbReference type="EMBL" id="JAAIWN010000026">
    <property type="protein sequence ID" value="NEY82063.1"/>
    <property type="molecule type" value="Genomic_DNA"/>
</dbReference>
<dbReference type="Proteomes" id="UP000472971">
    <property type="component" value="Unassembled WGS sequence"/>
</dbReference>
<evidence type="ECO:0000313" key="2">
    <source>
        <dbReference type="EMBL" id="NEY82063.1"/>
    </source>
</evidence>
<gene>
    <name evidence="2" type="ORF">G4D64_11255</name>
    <name evidence="1" type="ORF">H1Z61_11865</name>
</gene>
<organism evidence="2 3">
    <name type="scientific">Bacillus aquiflavi</name>
    <dbReference type="NCBI Taxonomy" id="2672567"/>
    <lineage>
        <taxon>Bacteria</taxon>
        <taxon>Bacillati</taxon>
        <taxon>Bacillota</taxon>
        <taxon>Bacilli</taxon>
        <taxon>Bacillales</taxon>
        <taxon>Bacillaceae</taxon>
        <taxon>Bacillus</taxon>
    </lineage>
</organism>
<dbReference type="RefSeq" id="WP_163242452.1">
    <property type="nucleotide sequence ID" value="NZ_JAAIWN010000026.1"/>
</dbReference>
<accession>A0A6B3W264</accession>
<evidence type="ECO:0000313" key="4">
    <source>
        <dbReference type="Proteomes" id="UP000570010"/>
    </source>
</evidence>
<proteinExistence type="predicted"/>
<keyword evidence="3" id="KW-1185">Reference proteome</keyword>
<protein>
    <submittedName>
        <fullName evidence="2">Uncharacterized protein</fullName>
    </submittedName>
</protein>
<reference evidence="1 4" key="2">
    <citation type="submission" date="2020-07" db="EMBL/GenBank/DDBJ databases">
        <authorList>
            <person name="Feng H."/>
        </authorList>
    </citation>
    <scope>NUCLEOTIDE SEQUENCE [LARGE SCALE GENOMIC DNA]</scope>
    <source>
        <strain evidence="1">S-12</strain>
        <strain evidence="4">s-12</strain>
    </source>
</reference>
<name>A0A6B3W264_9BACI</name>